<name>L8IFM0_9CETA</name>
<dbReference type="EMBL" id="JH881280">
    <property type="protein sequence ID" value="ELR55285.1"/>
    <property type="molecule type" value="Genomic_DNA"/>
</dbReference>
<evidence type="ECO:0000313" key="1">
    <source>
        <dbReference type="EMBL" id="ELR55285.1"/>
    </source>
</evidence>
<accession>L8IFM0</accession>
<sequence length="30" mass="3468">MYGHTQTKKHEGGFGSKQCHTLHHHYKCSV</sequence>
<gene>
    <name evidence="1" type="ORF">M91_05749</name>
</gene>
<organism evidence="1 2">
    <name type="scientific">Bos mutus</name>
    <name type="common">wild yak</name>
    <dbReference type="NCBI Taxonomy" id="72004"/>
    <lineage>
        <taxon>Eukaryota</taxon>
        <taxon>Metazoa</taxon>
        <taxon>Chordata</taxon>
        <taxon>Craniata</taxon>
        <taxon>Vertebrata</taxon>
        <taxon>Euteleostomi</taxon>
        <taxon>Mammalia</taxon>
        <taxon>Eutheria</taxon>
        <taxon>Laurasiatheria</taxon>
        <taxon>Artiodactyla</taxon>
        <taxon>Ruminantia</taxon>
        <taxon>Pecora</taxon>
        <taxon>Bovidae</taxon>
        <taxon>Bovinae</taxon>
        <taxon>Bos</taxon>
    </lineage>
</organism>
<protein>
    <submittedName>
        <fullName evidence="1">Uncharacterized protein</fullName>
    </submittedName>
</protein>
<dbReference type="AlphaFoldDB" id="L8IFM0"/>
<proteinExistence type="predicted"/>
<reference evidence="1 2" key="1">
    <citation type="journal article" date="2012" name="Nat. Genet.">
        <title>The yak genome and adaptation to life at high altitude.</title>
        <authorList>
            <person name="Qiu Q."/>
            <person name="Zhang G."/>
            <person name="Ma T."/>
            <person name="Qian W."/>
            <person name="Wang J."/>
            <person name="Ye Z."/>
            <person name="Cao C."/>
            <person name="Hu Q."/>
            <person name="Kim J."/>
            <person name="Larkin D.M."/>
            <person name="Auvil L."/>
            <person name="Capitanu B."/>
            <person name="Ma J."/>
            <person name="Lewin H.A."/>
            <person name="Qian X."/>
            <person name="Lang Y."/>
            <person name="Zhou R."/>
            <person name="Wang L."/>
            <person name="Wang K."/>
            <person name="Xia J."/>
            <person name="Liao S."/>
            <person name="Pan S."/>
            <person name="Lu X."/>
            <person name="Hou H."/>
            <person name="Wang Y."/>
            <person name="Zang X."/>
            <person name="Yin Y."/>
            <person name="Ma H."/>
            <person name="Zhang J."/>
            <person name="Wang Z."/>
            <person name="Zhang Y."/>
            <person name="Zhang D."/>
            <person name="Yonezawa T."/>
            <person name="Hasegawa M."/>
            <person name="Zhong Y."/>
            <person name="Liu W."/>
            <person name="Zhang Y."/>
            <person name="Huang Z."/>
            <person name="Zhang S."/>
            <person name="Long R."/>
            <person name="Yang H."/>
            <person name="Wang J."/>
            <person name="Lenstra J.A."/>
            <person name="Cooper D.N."/>
            <person name="Wu Y."/>
            <person name="Wang J."/>
            <person name="Shi P."/>
            <person name="Wang J."/>
            <person name="Liu J."/>
        </authorList>
    </citation>
    <scope>NUCLEOTIDE SEQUENCE [LARGE SCALE GENOMIC DNA]</scope>
    <source>
        <strain evidence="2">yakQH1</strain>
    </source>
</reference>
<dbReference type="Proteomes" id="UP000011080">
    <property type="component" value="Unassembled WGS sequence"/>
</dbReference>
<evidence type="ECO:0000313" key="2">
    <source>
        <dbReference type="Proteomes" id="UP000011080"/>
    </source>
</evidence>